<proteinExistence type="predicted"/>
<dbReference type="PANTHER" id="PTHR42935">
    <property type="entry name" value="SLR0930 PROTEIN"/>
    <property type="match status" value="1"/>
</dbReference>
<comment type="caution">
    <text evidence="2">The sequence shown here is derived from an EMBL/GenBank/DDBJ whole genome shotgun (WGS) entry which is preliminary data.</text>
</comment>
<dbReference type="Gene3D" id="3.40.50.300">
    <property type="entry name" value="P-loop containing nucleotide triphosphate hydrolases"/>
    <property type="match status" value="1"/>
</dbReference>
<evidence type="ECO:0000313" key="3">
    <source>
        <dbReference type="Proteomes" id="UP000769766"/>
    </source>
</evidence>
<dbReference type="Pfam" id="PF05673">
    <property type="entry name" value="DUF815"/>
    <property type="match status" value="1"/>
</dbReference>
<dbReference type="InterPro" id="IPR027417">
    <property type="entry name" value="P-loop_NTPase"/>
</dbReference>
<dbReference type="Proteomes" id="UP000769766">
    <property type="component" value="Unassembled WGS sequence"/>
</dbReference>
<accession>A0A932FXF7</accession>
<dbReference type="EMBL" id="JACPRF010000327">
    <property type="protein sequence ID" value="MBI2877332.1"/>
    <property type="molecule type" value="Genomic_DNA"/>
</dbReference>
<organism evidence="2 3">
    <name type="scientific">Tectimicrobiota bacterium</name>
    <dbReference type="NCBI Taxonomy" id="2528274"/>
    <lineage>
        <taxon>Bacteria</taxon>
        <taxon>Pseudomonadati</taxon>
        <taxon>Nitrospinota/Tectimicrobiota group</taxon>
        <taxon>Candidatus Tectimicrobiota</taxon>
    </lineage>
</organism>
<feature type="non-terminal residue" evidence="2">
    <location>
        <position position="355"/>
    </location>
</feature>
<keyword evidence="1" id="KW-0175">Coiled coil</keyword>
<dbReference type="InterPro" id="IPR008533">
    <property type="entry name" value="DUF815"/>
</dbReference>
<dbReference type="SUPFAM" id="SSF52540">
    <property type="entry name" value="P-loop containing nucleoside triphosphate hydrolases"/>
    <property type="match status" value="1"/>
</dbReference>
<feature type="coiled-coil region" evidence="1">
    <location>
        <begin position="232"/>
        <end position="259"/>
    </location>
</feature>
<evidence type="ECO:0000256" key="1">
    <source>
        <dbReference type="SAM" id="Coils"/>
    </source>
</evidence>
<gene>
    <name evidence="2" type="ORF">HYY20_10665</name>
</gene>
<sequence>MKAVDGEMKNRFRKIHEQLDQIHQEVQLQRVILDELFPLDLLSVDIKNSYRQTITRLEREAAEICRLLDPEALSEETVAPLFQEISILHQPRYIDGQGKDVTLTKTSSGDFEWNDSITLYQEFQKGLEKKAEEWTHPIVGTPFQDYILELILKDDNTFNKKALRHPFQRIGRSTVAQRQHFLENMRQVFGFDLQETMGQYVSHLQAIEELLVSLDGRYRSKVIRHRRYLPSLKEFEAIESKKEGKAKEVEERRAHLKRDLLHHEAWGHHLEPIATYLYSLDTFNLYNVFKVDIWGNLHPVPSYQRCHFGDLVGYEREKAILVKETAAFLNGKDTNNIFIYGPPGTGKSSSINALL</sequence>
<protein>
    <submittedName>
        <fullName evidence="2">DUF815 domain-containing protein</fullName>
    </submittedName>
</protein>
<evidence type="ECO:0000313" key="2">
    <source>
        <dbReference type="EMBL" id="MBI2877332.1"/>
    </source>
</evidence>
<reference evidence="2" key="1">
    <citation type="submission" date="2020-07" db="EMBL/GenBank/DDBJ databases">
        <title>Huge and variable diversity of episymbiotic CPR bacteria and DPANN archaea in groundwater ecosystems.</title>
        <authorList>
            <person name="He C.Y."/>
            <person name="Keren R."/>
            <person name="Whittaker M."/>
            <person name="Farag I.F."/>
            <person name="Doudna J."/>
            <person name="Cate J.H.D."/>
            <person name="Banfield J.F."/>
        </authorList>
    </citation>
    <scope>NUCLEOTIDE SEQUENCE</scope>
    <source>
        <strain evidence="2">NC_groundwater_672_Ag_B-0.1um_62_36</strain>
    </source>
</reference>
<dbReference type="PANTHER" id="PTHR42935:SF1">
    <property type="entry name" value="SLR0930 PROTEIN"/>
    <property type="match status" value="1"/>
</dbReference>
<dbReference type="AlphaFoldDB" id="A0A932FXF7"/>
<name>A0A932FXF7_UNCTE</name>